<evidence type="ECO:0000256" key="6">
    <source>
        <dbReference type="ARBA" id="ARBA00032316"/>
    </source>
</evidence>
<dbReference type="InterPro" id="IPR020616">
    <property type="entry name" value="Thiolase_N"/>
</dbReference>
<dbReference type="InterPro" id="IPR020613">
    <property type="entry name" value="Thiolase_CS"/>
</dbReference>
<dbReference type="PANTHER" id="PTHR42870:SF1">
    <property type="entry name" value="NON-SPECIFIC LIPID-TRANSFER PROTEIN-LIKE 2"/>
    <property type="match status" value="1"/>
</dbReference>
<keyword evidence="10" id="KW-1185">Reference proteome</keyword>
<evidence type="ECO:0000256" key="5">
    <source>
        <dbReference type="ARBA" id="ARBA00023121"/>
    </source>
</evidence>
<organism evidence="9 10">
    <name type="scientific">Haloechinothrix salitolerans</name>
    <dbReference type="NCBI Taxonomy" id="926830"/>
    <lineage>
        <taxon>Bacteria</taxon>
        <taxon>Bacillati</taxon>
        <taxon>Actinomycetota</taxon>
        <taxon>Actinomycetes</taxon>
        <taxon>Pseudonocardiales</taxon>
        <taxon>Pseudonocardiaceae</taxon>
        <taxon>Haloechinothrix</taxon>
    </lineage>
</organism>
<proteinExistence type="predicted"/>
<name>A0ABW2BZF7_9PSEU</name>
<dbReference type="Proteomes" id="UP001596337">
    <property type="component" value="Unassembled WGS sequence"/>
</dbReference>
<evidence type="ECO:0000256" key="3">
    <source>
        <dbReference type="ARBA" id="ARBA00022679"/>
    </source>
</evidence>
<evidence type="ECO:0000259" key="8">
    <source>
        <dbReference type="Pfam" id="PF22691"/>
    </source>
</evidence>
<dbReference type="Gene3D" id="3.40.47.10">
    <property type="match status" value="1"/>
</dbReference>
<keyword evidence="5" id="KW-0446">Lipid-binding</keyword>
<sequence length="418" mass="44343">MAASIRDTYILGIGVTPVGRYPDRSFTDLVADAYGSAVKDAQLADPDRIEGTWFSNMLADFWGLRAMRGLATLAPLVEDGLFPNGQRITNVEAGCASASAAFNGAWSAIQSGADLTLAIGVEKMNPNDGRGAELLEWMNGGLPESYWEPFRRLADQLGVGFGFGSDRSMAMDVYALLALSHMRDYGTTIEQIAASAAKNHTNAVHNPRAQYRFPMSTDDVLADRVIADPLTRAMAAPRGDGAGAILVCSEDFLTEQPTSVRDRALKVRGHSLAGGRINASWEDQRSPVVSAAQTYQMAGLTPRDLDLVELHDATSFAEIHLIEDLGLCERGHGGPFTASGATQLDGEIPVNPSGGLVSRGHPIGATGIMMLYELAVQLRGEAGETQVPNARIAMAENGGGIVGLDIAVTATTILERVA</sequence>
<dbReference type="InterPro" id="IPR002155">
    <property type="entry name" value="Thiolase"/>
</dbReference>
<protein>
    <recommendedName>
        <fullName evidence="1">propanoyl-CoA C-acyltransferase</fullName>
        <ecNumber evidence="1">2.3.1.176</ecNumber>
    </recommendedName>
    <alternativeName>
        <fullName evidence="6">Propanoyl-CoA C-acyltransferase</fullName>
    </alternativeName>
</protein>
<dbReference type="EC" id="2.3.1.176" evidence="1"/>
<keyword evidence="2" id="KW-0813">Transport</keyword>
<evidence type="ECO:0000313" key="9">
    <source>
        <dbReference type="EMBL" id="MFC6867817.1"/>
    </source>
</evidence>
<feature type="domain" description="Thiolase N-terminal" evidence="7">
    <location>
        <begin position="11"/>
        <end position="250"/>
    </location>
</feature>
<comment type="caution">
    <text evidence="9">The sequence shown here is derived from an EMBL/GenBank/DDBJ whole genome shotgun (WGS) entry which is preliminary data.</text>
</comment>
<dbReference type="InterPro" id="IPR016039">
    <property type="entry name" value="Thiolase-like"/>
</dbReference>
<reference evidence="10" key="1">
    <citation type="journal article" date="2019" name="Int. J. Syst. Evol. Microbiol.">
        <title>The Global Catalogue of Microorganisms (GCM) 10K type strain sequencing project: providing services to taxonomists for standard genome sequencing and annotation.</title>
        <authorList>
            <consortium name="The Broad Institute Genomics Platform"/>
            <consortium name="The Broad Institute Genome Sequencing Center for Infectious Disease"/>
            <person name="Wu L."/>
            <person name="Ma J."/>
        </authorList>
    </citation>
    <scope>NUCLEOTIDE SEQUENCE [LARGE SCALE GENOMIC DNA]</scope>
    <source>
        <strain evidence="10">KCTC 32255</strain>
    </source>
</reference>
<dbReference type="Pfam" id="PF22691">
    <property type="entry name" value="Thiolase_C_1"/>
    <property type="match status" value="1"/>
</dbReference>
<dbReference type="Pfam" id="PF00108">
    <property type="entry name" value="Thiolase_N"/>
    <property type="match status" value="1"/>
</dbReference>
<evidence type="ECO:0000256" key="4">
    <source>
        <dbReference type="ARBA" id="ARBA00023055"/>
    </source>
</evidence>
<dbReference type="RefSeq" id="WP_345396475.1">
    <property type="nucleotide sequence ID" value="NZ_BAABLA010000025.1"/>
</dbReference>
<keyword evidence="4" id="KW-0445">Lipid transport</keyword>
<accession>A0ABW2BZF7</accession>
<dbReference type="SUPFAM" id="SSF53901">
    <property type="entry name" value="Thiolase-like"/>
    <property type="match status" value="2"/>
</dbReference>
<evidence type="ECO:0000313" key="10">
    <source>
        <dbReference type="Proteomes" id="UP001596337"/>
    </source>
</evidence>
<dbReference type="CDD" id="cd00829">
    <property type="entry name" value="SCP-x_thiolase"/>
    <property type="match status" value="1"/>
</dbReference>
<keyword evidence="3" id="KW-0808">Transferase</keyword>
<evidence type="ECO:0000256" key="1">
    <source>
        <dbReference type="ARBA" id="ARBA00012352"/>
    </source>
</evidence>
<evidence type="ECO:0000259" key="7">
    <source>
        <dbReference type="Pfam" id="PF00108"/>
    </source>
</evidence>
<dbReference type="PROSITE" id="PS00737">
    <property type="entry name" value="THIOLASE_2"/>
    <property type="match status" value="1"/>
</dbReference>
<dbReference type="EMBL" id="JBHSXX010000001">
    <property type="protein sequence ID" value="MFC6867817.1"/>
    <property type="molecule type" value="Genomic_DNA"/>
</dbReference>
<dbReference type="PANTHER" id="PTHR42870">
    <property type="entry name" value="ACETYL-COA C-ACETYLTRANSFERASE"/>
    <property type="match status" value="1"/>
</dbReference>
<evidence type="ECO:0000256" key="2">
    <source>
        <dbReference type="ARBA" id="ARBA00022448"/>
    </source>
</evidence>
<gene>
    <name evidence="9" type="ORF">ACFQGD_11730</name>
</gene>
<feature type="domain" description="Thiolase C-terminal" evidence="8">
    <location>
        <begin position="288"/>
        <end position="403"/>
    </location>
</feature>
<dbReference type="InterPro" id="IPR055140">
    <property type="entry name" value="Thiolase_C_2"/>
</dbReference>
<dbReference type="PIRSF" id="PIRSF000429">
    <property type="entry name" value="Ac-CoA_Ac_transf"/>
    <property type="match status" value="1"/>
</dbReference>